<organism evidence="1 2">
    <name type="scientific">Nocardioides flavescens</name>
    <dbReference type="NCBI Taxonomy" id="2691959"/>
    <lineage>
        <taxon>Bacteria</taxon>
        <taxon>Bacillati</taxon>
        <taxon>Actinomycetota</taxon>
        <taxon>Actinomycetes</taxon>
        <taxon>Propionibacteriales</taxon>
        <taxon>Nocardioidaceae</taxon>
        <taxon>Nocardioides</taxon>
    </lineage>
</organism>
<dbReference type="SUPFAM" id="SSF56112">
    <property type="entry name" value="Protein kinase-like (PK-like)"/>
    <property type="match status" value="1"/>
</dbReference>
<dbReference type="InterPro" id="IPR011009">
    <property type="entry name" value="Kinase-like_dom_sf"/>
</dbReference>
<dbReference type="InterPro" id="IPR006748">
    <property type="entry name" value="NH2Glyco/OHUrea_AB-resist_kin"/>
</dbReference>
<dbReference type="EMBL" id="WUEK01000010">
    <property type="protein sequence ID" value="MXG91061.1"/>
    <property type="molecule type" value="Genomic_DNA"/>
</dbReference>
<proteinExistence type="predicted"/>
<dbReference type="GO" id="GO:0016773">
    <property type="term" value="F:phosphotransferase activity, alcohol group as acceptor"/>
    <property type="evidence" value="ECO:0007669"/>
    <property type="project" value="InterPro"/>
</dbReference>
<gene>
    <name evidence="1" type="ORF">GRQ65_16050</name>
</gene>
<evidence type="ECO:0000313" key="1">
    <source>
        <dbReference type="EMBL" id="MXG91061.1"/>
    </source>
</evidence>
<evidence type="ECO:0000313" key="2">
    <source>
        <dbReference type="Proteomes" id="UP000473325"/>
    </source>
</evidence>
<dbReference type="Proteomes" id="UP000473325">
    <property type="component" value="Unassembled WGS sequence"/>
</dbReference>
<dbReference type="AlphaFoldDB" id="A0A6L7F1Z1"/>
<name>A0A6L7F1Z1_9ACTN</name>
<dbReference type="GO" id="GO:0019748">
    <property type="term" value="P:secondary metabolic process"/>
    <property type="evidence" value="ECO:0007669"/>
    <property type="project" value="InterPro"/>
</dbReference>
<comment type="caution">
    <text evidence="1">The sequence shown here is derived from an EMBL/GenBank/DDBJ whole genome shotgun (WGS) entry which is preliminary data.</text>
</comment>
<reference evidence="1 2" key="1">
    <citation type="submission" date="2019-12" db="EMBL/GenBank/DDBJ databases">
        <authorList>
            <person name="Kun Z."/>
        </authorList>
    </citation>
    <scope>NUCLEOTIDE SEQUENCE [LARGE SCALE GENOMIC DNA]</scope>
    <source>
        <strain evidence="1 2">YIM 123512</strain>
    </source>
</reference>
<accession>A0A6L7F1Z1</accession>
<keyword evidence="2" id="KW-1185">Reference proteome</keyword>
<sequence>MAARGEAWAAYVDALPRLLRELSEEWGLTAEPDEPGGEVAHGFASVVVPVRREGEPAVLKLGFPDEESEHEALALQRWGGEGAVRLLAADPRRRALLLERLEPTDLGELWDVEACEVVAGLYARLHRPAPPQLRRLTDVVDRAVPGLRALPRDAPLPHRLVEQALSLIDQLRADDPGRLLHTDLHYANVLGSVDTAGRGPWLAIDPKPLAGDPHAELAPMLWNRWDELVESWDGVRGAVRRRFHTLVDAAGLDEDRARGWVVVRMVLNAFWECQQAAPDRGWITRCVTLAKAVQD</sequence>
<protein>
    <submittedName>
        <fullName evidence="1">Aminoglycoside resistance protein</fullName>
    </submittedName>
</protein>
<dbReference type="Pfam" id="PF04655">
    <property type="entry name" value="APH_6_hur"/>
    <property type="match status" value="1"/>
</dbReference>